<evidence type="ECO:0000313" key="3">
    <source>
        <dbReference type="EMBL" id="QDY51748.1"/>
    </source>
</evidence>
<evidence type="ECO:0000256" key="1">
    <source>
        <dbReference type="SAM" id="Phobius"/>
    </source>
</evidence>
<dbReference type="SUPFAM" id="SSF56219">
    <property type="entry name" value="DNase I-like"/>
    <property type="match status" value="1"/>
</dbReference>
<dbReference type="GO" id="GO:0006506">
    <property type="term" value="P:GPI anchor biosynthetic process"/>
    <property type="evidence" value="ECO:0007669"/>
    <property type="project" value="TreeGrafter"/>
</dbReference>
<accession>A0A5B8IEQ9</accession>
<dbReference type="GO" id="GO:0016020">
    <property type="term" value="C:membrane"/>
    <property type="evidence" value="ECO:0007669"/>
    <property type="project" value="GOC"/>
</dbReference>
<evidence type="ECO:0000259" key="2">
    <source>
        <dbReference type="Pfam" id="PF03372"/>
    </source>
</evidence>
<reference evidence="3" key="1">
    <citation type="submission" date="2018-11" db="EMBL/GenBank/DDBJ databases">
        <title>A distinct lineage of giant viruses engineers rhodopsin photosystems in predatory marine eukaryotes.</title>
        <authorList>
            <person name="Needham D.M."/>
            <person name="Yoshizawa S."/>
            <person name="Hosaka T."/>
            <person name="Poirier C."/>
            <person name="Choi C.-J."/>
            <person name="Hehenberger E."/>
            <person name="Irwin N.A.T."/>
            <person name="Wilken S."/>
            <person name="Yung C.-M."/>
            <person name="Bachy C."/>
            <person name="Kurihara R."/>
            <person name="Nakajima Y."/>
            <person name="Kojima K."/>
            <person name="Kimura-Someya T."/>
            <person name="Leonard G."/>
            <person name="Malmstrom R.R."/>
            <person name="Mende D."/>
            <person name="Olson D.K."/>
            <person name="Sudo Y."/>
            <person name="Sudek S."/>
            <person name="Richards T.A."/>
            <person name="DeLong E.F."/>
            <person name="Keeling P.J."/>
            <person name="Santoro A.E."/>
            <person name="Shirouzu M."/>
            <person name="Iwasaki W."/>
            <person name="Worden A.Z."/>
        </authorList>
    </citation>
    <scope>NUCLEOTIDE SEQUENCE</scope>
</reference>
<dbReference type="InterPro" id="IPR051916">
    <property type="entry name" value="GPI-anchor_lipid_remodeler"/>
</dbReference>
<feature type="transmembrane region" description="Helical" evidence="1">
    <location>
        <begin position="7"/>
        <end position="30"/>
    </location>
</feature>
<keyword evidence="1" id="KW-0812">Transmembrane</keyword>
<dbReference type="Gene3D" id="3.60.10.10">
    <property type="entry name" value="Endonuclease/exonuclease/phosphatase"/>
    <property type="match status" value="1"/>
</dbReference>
<proteinExistence type="predicted"/>
<dbReference type="InterPro" id="IPR005135">
    <property type="entry name" value="Endo/exonuclease/phosphatase"/>
</dbReference>
<gene>
    <name evidence="3" type="ORF">1_133</name>
</gene>
<keyword evidence="1" id="KW-1133">Transmembrane helix</keyword>
<protein>
    <recommendedName>
        <fullName evidence="2">Endonuclease/exonuclease/phosphatase domain-containing protein</fullName>
    </recommendedName>
</protein>
<feature type="domain" description="Endonuclease/exonuclease/phosphatase" evidence="2">
    <location>
        <begin position="68"/>
        <end position="273"/>
    </location>
</feature>
<name>A0A5B8IEQ9_9VIRU</name>
<dbReference type="GO" id="GO:0003824">
    <property type="term" value="F:catalytic activity"/>
    <property type="evidence" value="ECO:0007669"/>
    <property type="project" value="InterPro"/>
</dbReference>
<organism evidence="3">
    <name type="scientific">Mimiviridae sp. ChoanoV1</name>
    <dbReference type="NCBI Taxonomy" id="2596887"/>
    <lineage>
        <taxon>Viruses</taxon>
        <taxon>Varidnaviria</taxon>
        <taxon>Bamfordvirae</taxon>
        <taxon>Nucleocytoviricota</taxon>
        <taxon>Megaviricetes</taxon>
        <taxon>Imitervirales</taxon>
        <taxon>Schizomimiviridae</taxon>
    </lineage>
</organism>
<dbReference type="EMBL" id="MK250085">
    <property type="protein sequence ID" value="QDY51748.1"/>
    <property type="molecule type" value="Genomic_DNA"/>
</dbReference>
<dbReference type="Pfam" id="PF03372">
    <property type="entry name" value="Exo_endo_phos"/>
    <property type="match status" value="1"/>
</dbReference>
<dbReference type="PANTHER" id="PTHR14859">
    <property type="entry name" value="CALCOFLUOR WHITE HYPERSENSITIVE PROTEIN PRECURSOR"/>
    <property type="match status" value="1"/>
</dbReference>
<sequence length="282" mass="33789">MYYIIDYIRNILGCGICILNNLYINIFLILKYNDFIFNNQIFNSLKNNDKVEEYIEGKIVDYNIHYGFNMFGSYKILELLSFLKEEKAQIYVLQEFVNKTLPDGRDILYYFKKYLNLKYHFKYTITEILGIEYCNVILSKNPIIENKILYFTPKKFRLKNNGISIKVNIFNKDIWISNVHFNSDITGYQQVYQSKELEKYITNIGDSHIFLGDFNSPDNYKSTKYLKEKFKCIDGNYNTYPSIYPLVKLDYCYVYKYNKEINLGIRKIKYSDHYPLILQICN</sequence>
<dbReference type="PANTHER" id="PTHR14859:SF1">
    <property type="entry name" value="PGAP2-INTERACTING PROTEIN"/>
    <property type="match status" value="1"/>
</dbReference>
<keyword evidence="1" id="KW-0472">Membrane</keyword>
<dbReference type="InterPro" id="IPR036691">
    <property type="entry name" value="Endo/exonu/phosph_ase_sf"/>
</dbReference>